<gene>
    <name evidence="1" type="ORF">GCM10009668_15160</name>
</gene>
<evidence type="ECO:0000313" key="1">
    <source>
        <dbReference type="EMBL" id="GAA1098680.1"/>
    </source>
</evidence>
<protein>
    <submittedName>
        <fullName evidence="1">Uncharacterized protein</fullName>
    </submittedName>
</protein>
<dbReference type="Proteomes" id="UP001501581">
    <property type="component" value="Unassembled WGS sequence"/>
</dbReference>
<sequence length="52" mass="5542">MCRPATCKKCGLTTWAGCGMHVDDVMRGVPQDQRCGGHEAGPSLLDRILGRG</sequence>
<dbReference type="PANTHER" id="PTHR34724:SF2">
    <property type="entry name" value="OS12G0596101 PROTEIN"/>
    <property type="match status" value="1"/>
</dbReference>
<evidence type="ECO:0000313" key="2">
    <source>
        <dbReference type="Proteomes" id="UP001501581"/>
    </source>
</evidence>
<reference evidence="1 2" key="1">
    <citation type="journal article" date="2019" name="Int. J. Syst. Evol. Microbiol.">
        <title>The Global Catalogue of Microorganisms (GCM) 10K type strain sequencing project: providing services to taxonomists for standard genome sequencing and annotation.</title>
        <authorList>
            <consortium name="The Broad Institute Genomics Platform"/>
            <consortium name="The Broad Institute Genome Sequencing Center for Infectious Disease"/>
            <person name="Wu L."/>
            <person name="Ma J."/>
        </authorList>
    </citation>
    <scope>NUCLEOTIDE SEQUENCE [LARGE SCALE GENOMIC DNA]</scope>
    <source>
        <strain evidence="1 2">JCM 13008</strain>
    </source>
</reference>
<dbReference type="RefSeq" id="WP_343992967.1">
    <property type="nucleotide sequence ID" value="NZ_BAAALG010000006.1"/>
</dbReference>
<dbReference type="EMBL" id="BAAALG010000006">
    <property type="protein sequence ID" value="GAA1098680.1"/>
    <property type="molecule type" value="Genomic_DNA"/>
</dbReference>
<organism evidence="1 2">
    <name type="scientific">Nocardioides dubius</name>
    <dbReference type="NCBI Taxonomy" id="317019"/>
    <lineage>
        <taxon>Bacteria</taxon>
        <taxon>Bacillati</taxon>
        <taxon>Actinomycetota</taxon>
        <taxon>Actinomycetes</taxon>
        <taxon>Propionibacteriales</taxon>
        <taxon>Nocardioidaceae</taxon>
        <taxon>Nocardioides</taxon>
    </lineage>
</organism>
<proteinExistence type="predicted"/>
<keyword evidence="2" id="KW-1185">Reference proteome</keyword>
<comment type="caution">
    <text evidence="1">The sequence shown here is derived from an EMBL/GenBank/DDBJ whole genome shotgun (WGS) entry which is preliminary data.</text>
</comment>
<dbReference type="PANTHER" id="PTHR34724">
    <property type="entry name" value="OS12G0596101 PROTEIN"/>
    <property type="match status" value="1"/>
</dbReference>
<accession>A0ABN1TSI8</accession>
<name>A0ABN1TSI8_9ACTN</name>